<feature type="domain" description="Rhodanese" evidence="2">
    <location>
        <begin position="34"/>
        <end position="133"/>
    </location>
</feature>
<organism evidence="3 4">
    <name type="scientific">Geomonas limicola</name>
    <dbReference type="NCBI Taxonomy" id="2740186"/>
    <lineage>
        <taxon>Bacteria</taxon>
        <taxon>Pseudomonadati</taxon>
        <taxon>Thermodesulfobacteriota</taxon>
        <taxon>Desulfuromonadia</taxon>
        <taxon>Geobacterales</taxon>
        <taxon>Geobacteraceae</taxon>
        <taxon>Geomonas</taxon>
    </lineage>
</organism>
<dbReference type="Gene3D" id="3.40.250.10">
    <property type="entry name" value="Rhodanese-like domain"/>
    <property type="match status" value="1"/>
</dbReference>
<dbReference type="RefSeq" id="WP_183363431.1">
    <property type="nucleotide sequence ID" value="NZ_BLXZ01000013.1"/>
</dbReference>
<evidence type="ECO:0000313" key="3">
    <source>
        <dbReference type="EMBL" id="GFO70819.1"/>
    </source>
</evidence>
<comment type="caution">
    <text evidence="3">The sequence shown here is derived from an EMBL/GenBank/DDBJ whole genome shotgun (WGS) entry which is preliminary data.</text>
</comment>
<dbReference type="InterPro" id="IPR001763">
    <property type="entry name" value="Rhodanese-like_dom"/>
</dbReference>
<dbReference type="PANTHER" id="PTHR45431:SF3">
    <property type="entry name" value="RHODANESE-LIKE DOMAIN-CONTAINING PROTEIN 15, CHLOROPLASTIC"/>
    <property type="match status" value="1"/>
</dbReference>
<gene>
    <name evidence="3" type="ORF">GMLC_43980</name>
</gene>
<dbReference type="SMART" id="SM00450">
    <property type="entry name" value="RHOD"/>
    <property type="match status" value="1"/>
</dbReference>
<feature type="signal peptide" evidence="1">
    <location>
        <begin position="1"/>
        <end position="20"/>
    </location>
</feature>
<evidence type="ECO:0000259" key="2">
    <source>
        <dbReference type="PROSITE" id="PS50206"/>
    </source>
</evidence>
<dbReference type="InterPro" id="IPR036873">
    <property type="entry name" value="Rhodanese-like_dom_sf"/>
</dbReference>
<sequence>MKTVIFAILLLSLCQLPVLAAGTVHYAPLTPELLASGVKIIDIRTEKEWRETGVVKGALGLTFYREDMSYDAKAFLATLQQHVKPNDRIALLCRTGNRSDKVSRYLVQQGFTSVTNIDGGVTRAREAGIKLVPYQKDNAFIAIRQ</sequence>
<keyword evidence="4" id="KW-1185">Reference proteome</keyword>
<dbReference type="PANTHER" id="PTHR45431">
    <property type="entry name" value="RHODANESE-LIKE DOMAIN-CONTAINING PROTEIN 15, CHLOROPLASTIC"/>
    <property type="match status" value="1"/>
</dbReference>
<evidence type="ECO:0000256" key="1">
    <source>
        <dbReference type="SAM" id="SignalP"/>
    </source>
</evidence>
<keyword evidence="3" id="KW-0808">Transferase</keyword>
<accession>A0A6V8NIT5</accession>
<dbReference type="AlphaFoldDB" id="A0A6V8NIT5"/>
<dbReference type="Proteomes" id="UP000587586">
    <property type="component" value="Unassembled WGS sequence"/>
</dbReference>
<dbReference type="SUPFAM" id="SSF52821">
    <property type="entry name" value="Rhodanese/Cell cycle control phosphatase"/>
    <property type="match status" value="1"/>
</dbReference>
<protein>
    <submittedName>
        <fullName evidence="3">Sulfurtransferase</fullName>
    </submittedName>
</protein>
<dbReference type="PROSITE" id="PS50206">
    <property type="entry name" value="RHODANESE_3"/>
    <property type="match status" value="1"/>
</dbReference>
<dbReference type="GO" id="GO:0016740">
    <property type="term" value="F:transferase activity"/>
    <property type="evidence" value="ECO:0007669"/>
    <property type="project" value="UniProtKB-KW"/>
</dbReference>
<keyword evidence="1" id="KW-0732">Signal</keyword>
<dbReference type="InterPro" id="IPR052367">
    <property type="entry name" value="Thiosulfate_ST/Rhodanese-like"/>
</dbReference>
<evidence type="ECO:0000313" key="4">
    <source>
        <dbReference type="Proteomes" id="UP000587586"/>
    </source>
</evidence>
<dbReference type="Pfam" id="PF00581">
    <property type="entry name" value="Rhodanese"/>
    <property type="match status" value="1"/>
</dbReference>
<feature type="chain" id="PRO_5027753982" evidence="1">
    <location>
        <begin position="21"/>
        <end position="145"/>
    </location>
</feature>
<name>A0A6V8NIT5_9BACT</name>
<dbReference type="EMBL" id="BLXZ01000013">
    <property type="protein sequence ID" value="GFO70819.1"/>
    <property type="molecule type" value="Genomic_DNA"/>
</dbReference>
<proteinExistence type="predicted"/>
<reference evidence="4" key="1">
    <citation type="submission" date="2020-06" db="EMBL/GenBank/DDBJ databases">
        <title>Draft genomic sequecing of Geomonas sp. Red745.</title>
        <authorList>
            <person name="Itoh H."/>
            <person name="Xu Z.X."/>
            <person name="Ushijima N."/>
            <person name="Masuda Y."/>
            <person name="Shiratori Y."/>
            <person name="Senoo K."/>
        </authorList>
    </citation>
    <scope>NUCLEOTIDE SEQUENCE [LARGE SCALE GENOMIC DNA]</scope>
    <source>
        <strain evidence="4">Red745</strain>
    </source>
</reference>